<keyword evidence="5" id="KW-0548">Nucleotidyltransferase</keyword>
<feature type="compositionally biased region" description="Basic and acidic residues" evidence="11">
    <location>
        <begin position="938"/>
        <end position="948"/>
    </location>
</feature>
<evidence type="ECO:0000259" key="12">
    <source>
        <dbReference type="Pfam" id="PF01331"/>
    </source>
</evidence>
<dbReference type="InterPro" id="IPR001339">
    <property type="entry name" value="mRNA_cap_enzyme_adenylation"/>
</dbReference>
<evidence type="ECO:0000256" key="1">
    <source>
        <dbReference type="ARBA" id="ARBA00004123"/>
    </source>
</evidence>
<proteinExistence type="predicted"/>
<keyword evidence="7" id="KW-0506">mRNA capping</keyword>
<feature type="region of interest" description="Disordered" evidence="11">
    <location>
        <begin position="356"/>
        <end position="633"/>
    </location>
</feature>
<feature type="compositionally biased region" description="Polar residues" evidence="11">
    <location>
        <begin position="1245"/>
        <end position="1258"/>
    </location>
</feature>
<feature type="compositionally biased region" description="Polar residues" evidence="11">
    <location>
        <begin position="483"/>
        <end position="492"/>
    </location>
</feature>
<feature type="compositionally biased region" description="Basic and acidic residues" evidence="11">
    <location>
        <begin position="568"/>
        <end position="585"/>
    </location>
</feature>
<feature type="compositionally biased region" description="Polar residues" evidence="11">
    <location>
        <begin position="810"/>
        <end position="821"/>
    </location>
</feature>
<feature type="region of interest" description="Disordered" evidence="11">
    <location>
        <begin position="662"/>
        <end position="751"/>
    </location>
</feature>
<feature type="region of interest" description="Disordered" evidence="11">
    <location>
        <begin position="1276"/>
        <end position="1390"/>
    </location>
</feature>
<dbReference type="EC" id="2.7.7.50" evidence="2"/>
<name>A0ABR2VZE9_9FUNG</name>
<feature type="compositionally biased region" description="Polar residues" evidence="11">
    <location>
        <begin position="1040"/>
        <end position="1072"/>
    </location>
</feature>
<feature type="compositionally biased region" description="Polar residues" evidence="11">
    <location>
        <begin position="1141"/>
        <end position="1153"/>
    </location>
</feature>
<feature type="region of interest" description="Disordered" evidence="11">
    <location>
        <begin position="884"/>
        <end position="948"/>
    </location>
</feature>
<evidence type="ECO:0000313" key="14">
    <source>
        <dbReference type="EMBL" id="KAK9711325.1"/>
    </source>
</evidence>
<dbReference type="Pfam" id="PF03919">
    <property type="entry name" value="mRNA_cap_C"/>
    <property type="match status" value="1"/>
</dbReference>
<evidence type="ECO:0000256" key="8">
    <source>
        <dbReference type="ARBA" id="ARBA00023134"/>
    </source>
</evidence>
<feature type="compositionally biased region" description="Polar residues" evidence="11">
    <location>
        <begin position="587"/>
        <end position="603"/>
    </location>
</feature>
<feature type="compositionally biased region" description="Polar residues" evidence="11">
    <location>
        <begin position="835"/>
        <end position="864"/>
    </location>
</feature>
<keyword evidence="8" id="KW-0342">GTP-binding</keyword>
<keyword evidence="15" id="KW-1185">Reference proteome</keyword>
<accession>A0ABR2VZE9</accession>
<keyword evidence="6" id="KW-0547">Nucleotide-binding</keyword>
<evidence type="ECO:0000256" key="3">
    <source>
        <dbReference type="ARBA" id="ARBA00022664"/>
    </source>
</evidence>
<evidence type="ECO:0000313" key="15">
    <source>
        <dbReference type="Proteomes" id="UP001479436"/>
    </source>
</evidence>
<dbReference type="InterPro" id="IPR013846">
    <property type="entry name" value="mRNA_cap_enzyme_C"/>
</dbReference>
<evidence type="ECO:0000256" key="6">
    <source>
        <dbReference type="ARBA" id="ARBA00022741"/>
    </source>
</evidence>
<dbReference type="Proteomes" id="UP001479436">
    <property type="component" value="Unassembled WGS sequence"/>
</dbReference>
<protein>
    <recommendedName>
        <fullName evidence="2">mRNA guanylyltransferase</fullName>
        <ecNumber evidence="2">2.7.7.50</ecNumber>
    </recommendedName>
</protein>
<dbReference type="PANTHER" id="PTHR10367:SF17">
    <property type="entry name" value="MRNA-CAPPING ENZYME"/>
    <property type="match status" value="1"/>
</dbReference>
<feature type="region of interest" description="Disordered" evidence="11">
    <location>
        <begin position="1140"/>
        <end position="1258"/>
    </location>
</feature>
<sequence>MSTSQPPNIPNSESLGMLVDPAYERTLQNRVKELLAWRHDSFPGSQAVYFETSHLEYLKSEDYFVCEQNGGIRCLLFSTITPKGPATFVIDSKNSFRYLSAGLPVRDHPTFQHETLLDGELLVEKTGEQKLYRYLICDLIVLNKVLVAHKSFNNRLGMLNQEVILPFNRMVNTDQTKRPPFRLELKKMERSYGLKVVLEHKNNGLLFTPVRSPYTCGLSRKLLKWKSPSSYTADLKIRVTYNIDRKPIYSVMAACNLNHKFLDHLQLEPSLFTEWRPSPPDGRIAEFRWDSQWPVTIFEKGYAPKNQKGGWRFVRFRDDKDTANEEEFAKLVRDGMPHAVSREVLESQVEEIRSNWKIREKTGVPSMQPPSGQSSGPHSQQSLHGSHERRSSTDTSGNLIRESPLPSPRYDQGFNQRRDSHDSSRKGSQDSITRKSSQDEAVKKHSPPALDSGPPNNGATSNLSKSPLEHSKSEDSPTKPTFPHTTESSQIIVESKNTDLSDTHSDQPTVDRVSKKDDVPQNISPKPVHKVPALTLEDPQKGQNQGESHPTGVGSTIQDIDTSSIKQPNKDDITKDGSATKDVEATKLTSNSAQDWSNKSSPNAEMAQSLDQREERTQHQNPGNGPANIKPLNSEEIVSALHEIRSNEKHVEKIITVAHDVDQKVQSNEKPKPLPATVHTEVTENTSSVSADQHDPSTIPKSEVQHAPVTMDTTVSQSKGLPENLENNPKQAEPIQSSESNGNERLSEFAGNTVKRKSLGVGNLDESQKHKKILVASSPIQRELQLKQQQLHMGQQKQQPLSAPLYENQMMQSQQQHSLNRPNPKKESVSDADKSFNQNHSIKAPQLPSQRLRSSSDASITKESQPYAFSGPQAILSREQPFKNDASIAPSHPGPGQVSMMPQAKASSPYHAGFHGTSPVLSNRPLTKPHTGSGSRQHMQDSIDRRTSSGHDISLLDKMYQVETLTASPKLNSQSTLHSLSNVDVARLHNSTTSGVNPATSNEQVQKFPHHTASTQNHPSFQPNANLKLNDNQVRRDPVSNPTPFNRNNSIAGYTPHSMNNAQANPRQTATETPHIAQQHGFSDLKELQRGPPRYGTGHIPEASMVDKQLAPRHSISDIQYHPNLPKNLTNNDNREALRRSMTSPAATTSLNNEGPIATNPQHGRKSSDILSVEGHDRIAQGGYRPSKDVSTGPSPYASPMDPNQNPHAIRNHQHRMNQMPMYPQGQAPSRSQLNPQPGYPQEQPIGTSSQYHPPISQTELPRRAPVHSMMSMPTQYSMSASKSPGYRHAVPQSSGSSMQSSPQIVPTRQENWQPMKDVGISPGYPQLPPQPSAQWSGNQGLYHPSTPAYNPPSIHPTSSQPRGQPQSKGKLDFIMNSTEEEPDWRNTRL</sequence>
<feature type="region of interest" description="Disordered" evidence="11">
    <location>
        <begin position="1009"/>
        <end position="1101"/>
    </location>
</feature>
<dbReference type="Gene3D" id="2.40.50.140">
    <property type="entry name" value="Nucleic acid-binding proteins"/>
    <property type="match status" value="1"/>
</dbReference>
<feature type="compositionally biased region" description="Polar residues" evidence="11">
    <location>
        <begin position="454"/>
        <end position="465"/>
    </location>
</feature>
<evidence type="ECO:0000256" key="4">
    <source>
        <dbReference type="ARBA" id="ARBA00022679"/>
    </source>
</evidence>
<feature type="compositionally biased region" description="Polar residues" evidence="11">
    <location>
        <begin position="919"/>
        <end position="937"/>
    </location>
</feature>
<comment type="subcellular location">
    <subcellularLocation>
        <location evidence="1">Nucleus</location>
    </subcellularLocation>
</comment>
<dbReference type="PANTHER" id="PTHR10367">
    <property type="entry name" value="MRNA-CAPPING ENZYME"/>
    <property type="match status" value="1"/>
</dbReference>
<feature type="compositionally biased region" description="Basic and acidic residues" evidence="11">
    <location>
        <begin position="496"/>
        <end position="505"/>
    </location>
</feature>
<evidence type="ECO:0000256" key="5">
    <source>
        <dbReference type="ARBA" id="ARBA00022695"/>
    </source>
</evidence>
<feature type="compositionally biased region" description="Basic and acidic residues" evidence="11">
    <location>
        <begin position="662"/>
        <end position="672"/>
    </location>
</feature>
<keyword evidence="9" id="KW-0539">Nucleus</keyword>
<organism evidence="14 15">
    <name type="scientific">Basidiobolus ranarum</name>
    <dbReference type="NCBI Taxonomy" id="34480"/>
    <lineage>
        <taxon>Eukaryota</taxon>
        <taxon>Fungi</taxon>
        <taxon>Fungi incertae sedis</taxon>
        <taxon>Zoopagomycota</taxon>
        <taxon>Entomophthoromycotina</taxon>
        <taxon>Basidiobolomycetes</taxon>
        <taxon>Basidiobolales</taxon>
        <taxon>Basidiobolaceae</taxon>
        <taxon>Basidiobolus</taxon>
    </lineage>
</organism>
<dbReference type="SUPFAM" id="SSF56091">
    <property type="entry name" value="DNA ligase/mRNA capping enzyme, catalytic domain"/>
    <property type="match status" value="1"/>
</dbReference>
<evidence type="ECO:0000256" key="10">
    <source>
        <dbReference type="ARBA" id="ARBA00044624"/>
    </source>
</evidence>
<evidence type="ECO:0000256" key="7">
    <source>
        <dbReference type="ARBA" id="ARBA00023042"/>
    </source>
</evidence>
<dbReference type="InterPro" id="IPR051029">
    <property type="entry name" value="mRNA_Capping_Enz/RNA_Phosphat"/>
</dbReference>
<dbReference type="EMBL" id="JASJQH010007290">
    <property type="protein sequence ID" value="KAK9711325.1"/>
    <property type="molecule type" value="Genomic_DNA"/>
</dbReference>
<feature type="compositionally biased region" description="Basic and acidic residues" evidence="11">
    <location>
        <begin position="416"/>
        <end position="443"/>
    </location>
</feature>
<feature type="compositionally biased region" description="Basic and acidic residues" evidence="11">
    <location>
        <begin position="824"/>
        <end position="834"/>
    </location>
</feature>
<feature type="compositionally biased region" description="Polar residues" evidence="11">
    <location>
        <begin position="1227"/>
        <end position="1236"/>
    </location>
</feature>
<feature type="region of interest" description="Disordered" evidence="11">
    <location>
        <begin position="810"/>
        <end position="869"/>
    </location>
</feature>
<evidence type="ECO:0000256" key="2">
    <source>
        <dbReference type="ARBA" id="ARBA00012475"/>
    </source>
</evidence>
<evidence type="ECO:0000256" key="11">
    <source>
        <dbReference type="SAM" id="MobiDB-lite"/>
    </source>
</evidence>
<keyword evidence="3" id="KW-0507">mRNA processing</keyword>
<feature type="compositionally biased region" description="Low complexity" evidence="11">
    <location>
        <begin position="365"/>
        <end position="384"/>
    </location>
</feature>
<feature type="domain" description="mRNA capping enzyme C-terminal" evidence="13">
    <location>
        <begin position="239"/>
        <end position="345"/>
    </location>
</feature>
<reference evidence="14 15" key="1">
    <citation type="submission" date="2023-04" db="EMBL/GenBank/DDBJ databases">
        <title>Genome of Basidiobolus ranarum AG-B5.</title>
        <authorList>
            <person name="Stajich J.E."/>
            <person name="Carter-House D."/>
            <person name="Gryganskyi A."/>
        </authorList>
    </citation>
    <scope>NUCLEOTIDE SEQUENCE [LARGE SCALE GENOMIC DNA]</scope>
    <source>
        <strain evidence="14 15">AG-B5</strain>
    </source>
</reference>
<feature type="compositionally biased region" description="Polar residues" evidence="11">
    <location>
        <begin position="541"/>
        <end position="567"/>
    </location>
</feature>
<feature type="compositionally biased region" description="Low complexity" evidence="11">
    <location>
        <begin position="1292"/>
        <end position="1304"/>
    </location>
</feature>
<comment type="caution">
    <text evidence="14">The sequence shown here is derived from an EMBL/GenBank/DDBJ whole genome shotgun (WGS) entry which is preliminary data.</text>
</comment>
<comment type="catalytic activity">
    <reaction evidence="10">
        <text>a 5'-end diphospho-ribonucleoside in mRNA + GTP + H(+) = a 5'-end (5'-triphosphoguanosine)-ribonucleoside in mRNA + diphosphate</text>
        <dbReference type="Rhea" id="RHEA:67012"/>
        <dbReference type="Rhea" id="RHEA-COMP:17165"/>
        <dbReference type="Rhea" id="RHEA-COMP:17166"/>
        <dbReference type="ChEBI" id="CHEBI:15378"/>
        <dbReference type="ChEBI" id="CHEBI:33019"/>
        <dbReference type="ChEBI" id="CHEBI:37565"/>
        <dbReference type="ChEBI" id="CHEBI:167616"/>
        <dbReference type="ChEBI" id="CHEBI:167617"/>
        <dbReference type="EC" id="2.7.7.50"/>
    </reaction>
    <physiologicalReaction direction="left-to-right" evidence="10">
        <dbReference type="Rhea" id="RHEA:67013"/>
    </physiologicalReaction>
</comment>
<dbReference type="Pfam" id="PF01331">
    <property type="entry name" value="mRNA_cap_enzyme"/>
    <property type="match status" value="1"/>
</dbReference>
<evidence type="ECO:0000256" key="9">
    <source>
        <dbReference type="ARBA" id="ARBA00023242"/>
    </source>
</evidence>
<keyword evidence="4" id="KW-0808">Transferase</keyword>
<dbReference type="Gene3D" id="3.30.470.30">
    <property type="entry name" value="DNA ligase/mRNA capping enzyme"/>
    <property type="match status" value="1"/>
</dbReference>
<dbReference type="SUPFAM" id="SSF50249">
    <property type="entry name" value="Nucleic acid-binding proteins"/>
    <property type="match status" value="1"/>
</dbReference>
<dbReference type="InterPro" id="IPR012340">
    <property type="entry name" value="NA-bd_OB-fold"/>
</dbReference>
<feature type="compositionally biased region" description="Polar residues" evidence="11">
    <location>
        <begin position="1356"/>
        <end position="1368"/>
    </location>
</feature>
<feature type="domain" description="mRNA capping enzyme adenylation" evidence="12">
    <location>
        <begin position="47"/>
        <end position="226"/>
    </location>
</feature>
<evidence type="ECO:0000259" key="13">
    <source>
        <dbReference type="Pfam" id="PF03919"/>
    </source>
</evidence>
<feature type="compositionally biased region" description="Polar residues" evidence="11">
    <location>
        <begin position="711"/>
        <end position="744"/>
    </location>
</feature>
<feature type="compositionally biased region" description="Basic and acidic residues" evidence="11">
    <location>
        <begin position="467"/>
        <end position="477"/>
    </location>
</feature>
<gene>
    <name evidence="14" type="ORF">K7432_007918</name>
</gene>
<feature type="compositionally biased region" description="Polar residues" evidence="11">
    <location>
        <begin position="1012"/>
        <end position="1032"/>
    </location>
</feature>
<dbReference type="CDD" id="cd07895">
    <property type="entry name" value="Adenylation_mRNA_capping"/>
    <property type="match status" value="1"/>
</dbReference>